<dbReference type="NCBIfam" id="TIGR00594">
    <property type="entry name" value="polc"/>
    <property type="match status" value="1"/>
</dbReference>
<keyword evidence="3 9" id="KW-0808">Transferase</keyword>
<dbReference type="InterPro" id="IPR003141">
    <property type="entry name" value="Pol/His_phosphatase_N"/>
</dbReference>
<protein>
    <recommendedName>
        <fullName evidence="2">DNA polymerase III subunit alpha</fullName>
        <ecNumber evidence="1">2.7.7.7</ecNumber>
    </recommendedName>
</protein>
<dbReference type="PANTHER" id="PTHR32294">
    <property type="entry name" value="DNA POLYMERASE III SUBUNIT ALPHA"/>
    <property type="match status" value="1"/>
</dbReference>
<dbReference type="Proteomes" id="UP000663075">
    <property type="component" value="Chromosome"/>
</dbReference>
<dbReference type="Gene3D" id="1.10.10.1600">
    <property type="entry name" value="Bacterial DNA polymerase III alpha subunit, thumb domain"/>
    <property type="match status" value="1"/>
</dbReference>
<dbReference type="InterPro" id="IPR004013">
    <property type="entry name" value="PHP_dom"/>
</dbReference>
<dbReference type="Pfam" id="PF07733">
    <property type="entry name" value="DNA_pol3_alpha"/>
    <property type="match status" value="1"/>
</dbReference>
<keyword evidence="4 9" id="KW-0548">Nucleotidyltransferase</keyword>
<dbReference type="AlphaFoldDB" id="A0A974WR20"/>
<dbReference type="InterPro" id="IPR040982">
    <property type="entry name" value="DNA_pol3_finger"/>
</dbReference>
<proteinExistence type="predicted"/>
<dbReference type="Pfam" id="PF17657">
    <property type="entry name" value="DNA_pol3_finger"/>
    <property type="match status" value="1"/>
</dbReference>
<dbReference type="PANTHER" id="PTHR32294:SF0">
    <property type="entry name" value="DNA POLYMERASE III SUBUNIT ALPHA"/>
    <property type="match status" value="1"/>
</dbReference>
<organism evidence="9 10">
    <name type="scientific">Candidatus Nasuia deltocephalincola</name>
    <dbReference type="NCBI Taxonomy" id="1160784"/>
    <lineage>
        <taxon>Bacteria</taxon>
        <taxon>Pseudomonadati</taxon>
        <taxon>Pseudomonadota</taxon>
        <taxon>Betaproteobacteria</taxon>
        <taxon>Candidatus Nasuia</taxon>
    </lineage>
</organism>
<dbReference type="InterPro" id="IPR029460">
    <property type="entry name" value="DNAPol_HHH"/>
</dbReference>
<sequence length="894" mass="106373">MCNNFTHFRLYTEYTVKNSIIKINELIKFAKFKSKKSLCITDKNNLFLSLKFYKECLKNKIKPIIGCNLVLKFKKFKYDTLLICKNNKGFLNLSKIISKSKLFFNNFIKFNWLKSSLKNNLIIILNLNSFYYKKINFKNCIKIINYLKKYNKNNFYLEINEKINNKNYNKIIFISNKFKIPLLAINPVSFLKKNDFLAYKIKTFIYNKKRKKISKNHYFYSFKKINKTFKEIKISIKNAIELSKRCNLFLKLNKIKLPFFKINKKLNKNTYFLKKLIKNLKFFNNNEKLKNYNFYKKRLLEEVKVIIKMDLTDYFLIVYDFVKWSKKKNIQVGPGRGSSAGSLVSYLLKITDLDPLKYNLIFERFLNKDRVTIPDFDIDFCQKERDKVIKYIKKKYGISYTSQIITFSRMASKVSIRDIGKFFKFNYDFINEVSKLIKINHNLNILELIKNNKSLYFKYKKNKKFKKLINFSIKLEGMIKTTSVHAGGVVISPNKIFNYSPFIIKNKVILNQYFKDDLEEIGILKFDFLGLITLTIIKHCIKNNKNIIIKKIKLNDLNCYKILTEGNTIGVFQLESEGIRNVLKMSKPKCFENIIALISLYRPGPIKFIKDFCLKKLNKKKIEYLDEKLKNILKETYGIIIYQEQIMQIVQITANYSLSEADNLRRVISKKKFLEMINEKNTFINRAINNNIEHDKALLIFNLIKEFANYGFNKSHAAAYSLLTFYTLWLKTYYIDDLMSSNMSYFFNDIEKLKIIIEDSKKNNIFIINIDINLSGKNFKKLKSKKYKKIRYGFKGLTGIGKNIINHIIKIRKKGLFKSFINFYKRINKRLVNYKCIEILITCGSFDSINPNRSNLIKKLILLFKIKVNKKLKFILLKKIYFKKNFFENLKLKY</sequence>
<dbReference type="Gene3D" id="3.20.20.140">
    <property type="entry name" value="Metal-dependent hydrolases"/>
    <property type="match status" value="1"/>
</dbReference>
<gene>
    <name evidence="9" type="primary">dnaE</name>
    <name evidence="9" type="ORF">CU086_00010</name>
</gene>
<evidence type="ECO:0000256" key="1">
    <source>
        <dbReference type="ARBA" id="ARBA00012417"/>
    </source>
</evidence>
<dbReference type="InterPro" id="IPR004805">
    <property type="entry name" value="DnaE2/DnaE/PolC"/>
</dbReference>
<keyword evidence="5" id="KW-0235">DNA replication</keyword>
<keyword evidence="10" id="KW-1185">Reference proteome</keyword>
<dbReference type="Pfam" id="PF02811">
    <property type="entry name" value="PHP"/>
    <property type="match status" value="1"/>
</dbReference>
<evidence type="ECO:0000313" key="10">
    <source>
        <dbReference type="Proteomes" id="UP000663075"/>
    </source>
</evidence>
<dbReference type="GO" id="GO:0003887">
    <property type="term" value="F:DNA-directed DNA polymerase activity"/>
    <property type="evidence" value="ECO:0007669"/>
    <property type="project" value="UniProtKB-KW"/>
</dbReference>
<evidence type="ECO:0000256" key="2">
    <source>
        <dbReference type="ARBA" id="ARBA00019114"/>
    </source>
</evidence>
<dbReference type="GO" id="GO:0006260">
    <property type="term" value="P:DNA replication"/>
    <property type="evidence" value="ECO:0007669"/>
    <property type="project" value="UniProtKB-KW"/>
</dbReference>
<evidence type="ECO:0000256" key="4">
    <source>
        <dbReference type="ARBA" id="ARBA00022695"/>
    </source>
</evidence>
<dbReference type="InterPro" id="IPR041931">
    <property type="entry name" value="DNA_pol3_alpha_thumb_dom"/>
</dbReference>
<dbReference type="SMART" id="SM00481">
    <property type="entry name" value="POLIIIAc"/>
    <property type="match status" value="1"/>
</dbReference>
<evidence type="ECO:0000256" key="5">
    <source>
        <dbReference type="ARBA" id="ARBA00022705"/>
    </source>
</evidence>
<dbReference type="GO" id="GO:0008408">
    <property type="term" value="F:3'-5' exonuclease activity"/>
    <property type="evidence" value="ECO:0007669"/>
    <property type="project" value="InterPro"/>
</dbReference>
<dbReference type="InterPro" id="IPR016195">
    <property type="entry name" value="Pol/histidinol_Pase-like"/>
</dbReference>
<dbReference type="InterPro" id="IPR011708">
    <property type="entry name" value="DNA_pol3_alpha_NTPase_dom"/>
</dbReference>
<comment type="catalytic activity">
    <reaction evidence="7">
        <text>DNA(n) + a 2'-deoxyribonucleoside 5'-triphosphate = DNA(n+1) + diphosphate</text>
        <dbReference type="Rhea" id="RHEA:22508"/>
        <dbReference type="Rhea" id="RHEA-COMP:17339"/>
        <dbReference type="Rhea" id="RHEA-COMP:17340"/>
        <dbReference type="ChEBI" id="CHEBI:33019"/>
        <dbReference type="ChEBI" id="CHEBI:61560"/>
        <dbReference type="ChEBI" id="CHEBI:173112"/>
        <dbReference type="EC" id="2.7.7.7"/>
    </reaction>
</comment>
<keyword evidence="6" id="KW-0239">DNA-directed DNA polymerase</keyword>
<evidence type="ECO:0000259" key="8">
    <source>
        <dbReference type="SMART" id="SM00481"/>
    </source>
</evidence>
<evidence type="ECO:0000256" key="6">
    <source>
        <dbReference type="ARBA" id="ARBA00022932"/>
    </source>
</evidence>
<name>A0A974WR20_9PROT</name>
<feature type="domain" description="Polymerase/histidinol phosphatase N-terminal" evidence="8">
    <location>
        <begin position="6"/>
        <end position="73"/>
    </location>
</feature>
<dbReference type="SUPFAM" id="SSF89550">
    <property type="entry name" value="PHP domain-like"/>
    <property type="match status" value="1"/>
</dbReference>
<accession>A0A974WR20</accession>
<dbReference type="Gene3D" id="1.10.150.870">
    <property type="match status" value="1"/>
</dbReference>
<evidence type="ECO:0000313" key="9">
    <source>
        <dbReference type="EMBL" id="QSF25229.1"/>
    </source>
</evidence>
<evidence type="ECO:0000256" key="7">
    <source>
        <dbReference type="ARBA" id="ARBA00049244"/>
    </source>
</evidence>
<dbReference type="EMBL" id="CP024850">
    <property type="protein sequence ID" value="QSF25229.1"/>
    <property type="molecule type" value="Genomic_DNA"/>
</dbReference>
<evidence type="ECO:0000256" key="3">
    <source>
        <dbReference type="ARBA" id="ARBA00022679"/>
    </source>
</evidence>
<reference evidence="9" key="1">
    <citation type="submission" date="2017-11" db="EMBL/GenBank/DDBJ databases">
        <authorList>
            <person name="Jian Z."/>
        </authorList>
    </citation>
    <scope>NUCLEOTIDE SEQUENCE</scope>
    <source>
        <strain evidence="9">YC</strain>
    </source>
</reference>
<dbReference type="EC" id="2.7.7.7" evidence="1"/>
<dbReference type="Pfam" id="PF14579">
    <property type="entry name" value="HHH_6"/>
    <property type="match status" value="1"/>
</dbReference>